<evidence type="ECO:0000256" key="1">
    <source>
        <dbReference type="ARBA" id="ARBA00022603"/>
    </source>
</evidence>
<dbReference type="SUPFAM" id="SSF53335">
    <property type="entry name" value="S-adenosyl-L-methionine-dependent methyltransferases"/>
    <property type="match status" value="1"/>
</dbReference>
<reference evidence="4 5" key="1">
    <citation type="submission" date="2014-03" db="EMBL/GenBank/DDBJ databases">
        <title>The genome of Kluyveromyces dobzhanskii.</title>
        <authorList>
            <person name="Nystedt B."/>
            <person name="Astrom S."/>
        </authorList>
    </citation>
    <scope>NUCLEOTIDE SEQUENCE [LARGE SCALE GENOMIC DNA]</scope>
    <source>
        <strain evidence="4 5">CBS 2104</strain>
    </source>
</reference>
<dbReference type="Proteomes" id="UP000031516">
    <property type="component" value="Unassembled WGS sequence"/>
</dbReference>
<keyword evidence="5" id="KW-1185">Reference proteome</keyword>
<dbReference type="OrthoDB" id="10027013at2759"/>
<dbReference type="GO" id="GO:0032259">
    <property type="term" value="P:methylation"/>
    <property type="evidence" value="ECO:0007669"/>
    <property type="project" value="UniProtKB-KW"/>
</dbReference>
<dbReference type="EMBL" id="CCBQ010000022">
    <property type="protein sequence ID" value="CDO93349.1"/>
    <property type="molecule type" value="Genomic_DNA"/>
</dbReference>
<dbReference type="Pfam" id="PF13649">
    <property type="entry name" value="Methyltransf_25"/>
    <property type="match status" value="1"/>
</dbReference>
<dbReference type="PANTHER" id="PTHR44942">
    <property type="entry name" value="METHYLTRANSF_11 DOMAIN-CONTAINING PROTEIN"/>
    <property type="match status" value="1"/>
</dbReference>
<dbReference type="InterPro" id="IPR051052">
    <property type="entry name" value="Diverse_substrate_MTase"/>
</dbReference>
<feature type="domain" description="Methyltransferase" evidence="3">
    <location>
        <begin position="120"/>
        <end position="216"/>
    </location>
</feature>
<proteinExistence type="predicted"/>
<keyword evidence="1" id="KW-0489">Methyltransferase</keyword>
<dbReference type="PANTHER" id="PTHR44942:SF4">
    <property type="entry name" value="METHYLTRANSFERASE TYPE 11 DOMAIN-CONTAINING PROTEIN"/>
    <property type="match status" value="1"/>
</dbReference>
<dbReference type="AlphaFoldDB" id="A0A0A8L525"/>
<dbReference type="CDD" id="cd02440">
    <property type="entry name" value="AdoMet_MTases"/>
    <property type="match status" value="1"/>
</dbReference>
<dbReference type="InterPro" id="IPR041698">
    <property type="entry name" value="Methyltransf_25"/>
</dbReference>
<accession>A0A0A8L525</accession>
<dbReference type="InterPro" id="IPR029063">
    <property type="entry name" value="SAM-dependent_MTases_sf"/>
</dbReference>
<dbReference type="GO" id="GO:0008168">
    <property type="term" value="F:methyltransferase activity"/>
    <property type="evidence" value="ECO:0007669"/>
    <property type="project" value="UniProtKB-KW"/>
</dbReference>
<comment type="caution">
    <text evidence="4">The sequence shown here is derived from an EMBL/GenBank/DDBJ whole genome shotgun (WGS) entry which is preliminary data.</text>
</comment>
<gene>
    <name evidence="4" type="ORF">KLDO_g1649.t3</name>
</gene>
<evidence type="ECO:0000313" key="4">
    <source>
        <dbReference type="EMBL" id="CDO93349.1"/>
    </source>
</evidence>
<organism evidence="4 5">
    <name type="scientific">Kluyveromyces dobzhanskii CBS 2104</name>
    <dbReference type="NCBI Taxonomy" id="1427455"/>
    <lineage>
        <taxon>Eukaryota</taxon>
        <taxon>Fungi</taxon>
        <taxon>Dikarya</taxon>
        <taxon>Ascomycota</taxon>
        <taxon>Saccharomycotina</taxon>
        <taxon>Saccharomycetes</taxon>
        <taxon>Saccharomycetales</taxon>
        <taxon>Saccharomycetaceae</taxon>
        <taxon>Kluyveromyces</taxon>
    </lineage>
</organism>
<evidence type="ECO:0000256" key="2">
    <source>
        <dbReference type="ARBA" id="ARBA00022679"/>
    </source>
</evidence>
<protein>
    <submittedName>
        <fullName evidence="4">WGS project CCBQ000000000 data, contig 00009</fullName>
    </submittedName>
</protein>
<evidence type="ECO:0000259" key="3">
    <source>
        <dbReference type="Pfam" id="PF13649"/>
    </source>
</evidence>
<name>A0A0A8L525_9SACH</name>
<dbReference type="Gene3D" id="3.40.50.150">
    <property type="entry name" value="Vaccinia Virus protein VP39"/>
    <property type="match status" value="1"/>
</dbReference>
<evidence type="ECO:0000313" key="5">
    <source>
        <dbReference type="Proteomes" id="UP000031516"/>
    </source>
</evidence>
<sequence length="373" mass="42699">MSRLRRLNNEVINHMLEDDEDGEQYWDQQNGMSFLPMDTAEQQEMIKKLELRNGLKNDKYLKVPVIATLLNVSTSMQAGSWTFEDIGFNVADYSNFRPMYPDEWYRTLNEFHKGNRNLAIDVGCGPGTATFDIRKKLDFQKVIGADISAPMIDRARGRAAQANEPVEFVVYSGDLTDIKSRDNPLVSPSPDLITMAECAHWLDWESIEAQVAQVLPSQGTLAVWGYVDPVFVDFPILDDEIETLQYGSPPDGLGPYWQQPGRQRLRDLFPQLPASEKWFTDIKLWRQDARPTHGNTQSPLTLEKSMTLEAFDNYTKTWSSYNRWQSLAKSDDAVAAVDPRDVFLKKVETHTNLKSRDIVRVAWKTVAMLARRK</sequence>
<keyword evidence="2" id="KW-0808">Transferase</keyword>